<dbReference type="AlphaFoldDB" id="A0A810PWQ2"/>
<keyword evidence="1" id="KW-0500">Molybdenum</keyword>
<dbReference type="Proteomes" id="UP000681343">
    <property type="component" value="Chromosome"/>
</dbReference>
<dbReference type="InterPro" id="IPR008274">
    <property type="entry name" value="AldOxase/xan_DH_MoCoBD1"/>
</dbReference>
<dbReference type="RefSeq" id="WP_212818688.1">
    <property type="nucleotide sequence ID" value="NZ_AP023415.1"/>
</dbReference>
<dbReference type="InterPro" id="IPR016208">
    <property type="entry name" value="Ald_Oxase/xanthine_DH-like"/>
</dbReference>
<dbReference type="SUPFAM" id="SSF54665">
    <property type="entry name" value="CO dehydrogenase molybdoprotein N-domain-like"/>
    <property type="match status" value="1"/>
</dbReference>
<dbReference type="GO" id="GO:0005506">
    <property type="term" value="F:iron ion binding"/>
    <property type="evidence" value="ECO:0007669"/>
    <property type="project" value="InterPro"/>
</dbReference>
<dbReference type="Gene3D" id="3.30.365.10">
    <property type="entry name" value="Aldehyde oxidase/xanthine dehydrogenase, molybdopterin binding domain"/>
    <property type="match status" value="4"/>
</dbReference>
<name>A0A810PWQ2_9FIRM</name>
<reference evidence="4" key="1">
    <citation type="submission" date="2020-09" db="EMBL/GenBank/DDBJ databases">
        <title>New species isolated from human feces.</title>
        <authorList>
            <person name="Kitahara M."/>
            <person name="Shigeno Y."/>
            <person name="Shime M."/>
            <person name="Matsumoto Y."/>
            <person name="Nakamura S."/>
            <person name="Motooka D."/>
            <person name="Fukuoka S."/>
            <person name="Nishikawa H."/>
            <person name="Benno Y."/>
        </authorList>
    </citation>
    <scope>NUCLEOTIDE SEQUENCE</scope>
    <source>
        <strain evidence="4">MM35</strain>
    </source>
</reference>
<evidence type="ECO:0000313" key="5">
    <source>
        <dbReference type="Proteomes" id="UP000681343"/>
    </source>
</evidence>
<dbReference type="Pfam" id="PF02738">
    <property type="entry name" value="MoCoBD_1"/>
    <property type="match status" value="1"/>
</dbReference>
<evidence type="ECO:0000259" key="3">
    <source>
        <dbReference type="SMART" id="SM01008"/>
    </source>
</evidence>
<gene>
    <name evidence="4" type="ORF">MM35RIKEN_03280</name>
</gene>
<keyword evidence="2" id="KW-0560">Oxidoreductase</keyword>
<dbReference type="InterPro" id="IPR000674">
    <property type="entry name" value="Ald_Oxase/Xan_DH_a/b"/>
</dbReference>
<dbReference type="PANTHER" id="PTHR11908:SF132">
    <property type="entry name" value="ALDEHYDE OXIDASE 1-RELATED"/>
    <property type="match status" value="1"/>
</dbReference>
<evidence type="ECO:0000256" key="1">
    <source>
        <dbReference type="ARBA" id="ARBA00022505"/>
    </source>
</evidence>
<dbReference type="Pfam" id="PF01315">
    <property type="entry name" value="Ald_Xan_dh_C"/>
    <property type="match status" value="1"/>
</dbReference>
<dbReference type="EMBL" id="AP023415">
    <property type="protein sequence ID" value="BCK78136.1"/>
    <property type="molecule type" value="Genomic_DNA"/>
</dbReference>
<keyword evidence="5" id="KW-1185">Reference proteome</keyword>
<dbReference type="InterPro" id="IPR046867">
    <property type="entry name" value="AldOxase/xan_DH_MoCoBD2"/>
</dbReference>
<dbReference type="PANTHER" id="PTHR11908">
    <property type="entry name" value="XANTHINE DEHYDROGENASE"/>
    <property type="match status" value="1"/>
</dbReference>
<dbReference type="InterPro" id="IPR037165">
    <property type="entry name" value="AldOxase/xan_DH_Mopterin-bd_sf"/>
</dbReference>
<dbReference type="Pfam" id="PF20256">
    <property type="entry name" value="MoCoBD_2"/>
    <property type="match status" value="2"/>
</dbReference>
<protein>
    <submittedName>
        <fullName evidence="4">Aldehyde oxidase</fullName>
    </submittedName>
</protein>
<sequence>MPATKIGDKVIRVDAIEKARGEATYVCDMTLPDMQYAYMVRSTVPRGTIDAIHLPEMPEGYYFISAKDIPAQGKNELWMILKDWRCFAEDYVLYVGETIGLVVGPDRTVLKDLRDQIKIDYTEQTPAVTIDEGISSVGGPMFPEKGSNVMCELFCQKGRPMEEVFAEADEIFEETLTTPYQEHVHLETNSAIADYEDGKFVFYASAQCPFYIRKSIAGLLDIPYDDIIIRQCTTGGAFGGKEHFPDVLCGALLIAENKIRKPIKMVFDREEDTQFSVKRHPSKCIYKTAVKNGEIIGTEGHIYYNCGAYLSSSFVVLQRGVFHANGVYTIPNTYLKGEGIGTNTFPTCAFRGFGAPQTLFCFETHLTHLAHHLGVDPLAFKMRYLAKKGDETTTNGHIIEDVKLPEMIDVITKESDYWNKIKEYKPGCGRGIGVALYNHGDAFTGNGEQAIIKGHARLTKTGDKVEIFVGSTEMGQGFRTTLRKICAATLGISMDNIEYKNPDTSKVVDSGPTAASRSTMVVGRLVERAALEMKERWNEGDFSTEVEYEHPEGYPWDQATFRGDAYLGYGWGAVIVEVEVDKLTNEVKTLGVWSSHEIGKAIDELIVHGQVNGGILQSLGYGSMEKLENKKGYFKQKSMSDYVIPTSMDFPKQFCHIQENPYPWGPYGAKGMGELVFNGASAAYVDAVERALNCKFTSIPIPAEDIEEALKNV</sequence>
<dbReference type="Gene3D" id="3.90.1170.50">
    <property type="entry name" value="Aldehyde oxidase/xanthine dehydrogenase, a/b hammerhead"/>
    <property type="match status" value="1"/>
</dbReference>
<proteinExistence type="predicted"/>
<dbReference type="InterPro" id="IPR036856">
    <property type="entry name" value="Ald_Oxase/Xan_DH_a/b_sf"/>
</dbReference>
<feature type="domain" description="Aldehyde oxidase/xanthine dehydrogenase a/b hammerhead" evidence="3">
    <location>
        <begin position="20"/>
        <end position="125"/>
    </location>
</feature>
<organism evidence="4 5">
    <name type="scientific">Vescimonas fastidiosa</name>
    <dbReference type="NCBI Taxonomy" id="2714353"/>
    <lineage>
        <taxon>Bacteria</taxon>
        <taxon>Bacillati</taxon>
        <taxon>Bacillota</taxon>
        <taxon>Clostridia</taxon>
        <taxon>Eubacteriales</taxon>
        <taxon>Oscillospiraceae</taxon>
        <taxon>Vescimonas</taxon>
    </lineage>
</organism>
<dbReference type="GO" id="GO:0016491">
    <property type="term" value="F:oxidoreductase activity"/>
    <property type="evidence" value="ECO:0007669"/>
    <property type="project" value="UniProtKB-KW"/>
</dbReference>
<accession>A0A810PWQ2</accession>
<evidence type="ECO:0000313" key="4">
    <source>
        <dbReference type="EMBL" id="BCK78136.1"/>
    </source>
</evidence>
<dbReference type="SMART" id="SM01008">
    <property type="entry name" value="Ald_Xan_dh_C"/>
    <property type="match status" value="1"/>
</dbReference>
<evidence type="ECO:0000256" key="2">
    <source>
        <dbReference type="ARBA" id="ARBA00023002"/>
    </source>
</evidence>
<dbReference type="SUPFAM" id="SSF56003">
    <property type="entry name" value="Molybdenum cofactor-binding domain"/>
    <property type="match status" value="1"/>
</dbReference>
<dbReference type="KEGG" id="vfa:MM35RIKEN_03280"/>